<dbReference type="AlphaFoldDB" id="A0AAE0XUM9"/>
<proteinExistence type="predicted"/>
<dbReference type="EMBL" id="JAWDGP010007584">
    <property type="protein sequence ID" value="KAK3712531.1"/>
    <property type="molecule type" value="Genomic_DNA"/>
</dbReference>
<evidence type="ECO:0000313" key="2">
    <source>
        <dbReference type="Proteomes" id="UP001283361"/>
    </source>
</evidence>
<dbReference type="Proteomes" id="UP001283361">
    <property type="component" value="Unassembled WGS sequence"/>
</dbReference>
<gene>
    <name evidence="1" type="ORF">RRG08_002860</name>
</gene>
<evidence type="ECO:0000313" key="1">
    <source>
        <dbReference type="EMBL" id="KAK3712531.1"/>
    </source>
</evidence>
<protein>
    <submittedName>
        <fullName evidence="1">Uncharacterized protein</fullName>
    </submittedName>
</protein>
<keyword evidence="2" id="KW-1185">Reference proteome</keyword>
<comment type="caution">
    <text evidence="1">The sequence shown here is derived from an EMBL/GenBank/DDBJ whole genome shotgun (WGS) entry which is preliminary data.</text>
</comment>
<organism evidence="1 2">
    <name type="scientific">Elysia crispata</name>
    <name type="common">lettuce slug</name>
    <dbReference type="NCBI Taxonomy" id="231223"/>
    <lineage>
        <taxon>Eukaryota</taxon>
        <taxon>Metazoa</taxon>
        <taxon>Spiralia</taxon>
        <taxon>Lophotrochozoa</taxon>
        <taxon>Mollusca</taxon>
        <taxon>Gastropoda</taxon>
        <taxon>Heterobranchia</taxon>
        <taxon>Euthyneura</taxon>
        <taxon>Panpulmonata</taxon>
        <taxon>Sacoglossa</taxon>
        <taxon>Placobranchoidea</taxon>
        <taxon>Plakobranchidae</taxon>
        <taxon>Elysia</taxon>
    </lineage>
</organism>
<name>A0AAE0XUM9_9GAST</name>
<sequence>MAEGNSIGLKSTMFAVEFKHGRGKQHRVEVYNVCCGVQTSQRTGVKFTIVAVRFRRDRVVAVRIMEKKQFSVDWTQSMAVSKLGSHINIWIEFFKGFHLMSSNK</sequence>
<reference evidence="1" key="1">
    <citation type="journal article" date="2023" name="G3 (Bethesda)">
        <title>A reference genome for the long-term kleptoplast-retaining sea slug Elysia crispata morphotype clarki.</title>
        <authorList>
            <person name="Eastman K.E."/>
            <person name="Pendleton A.L."/>
            <person name="Shaikh M.A."/>
            <person name="Suttiyut T."/>
            <person name="Ogas R."/>
            <person name="Tomko P."/>
            <person name="Gavelis G."/>
            <person name="Widhalm J.R."/>
            <person name="Wisecaver J.H."/>
        </authorList>
    </citation>
    <scope>NUCLEOTIDE SEQUENCE</scope>
    <source>
        <strain evidence="1">ECLA1</strain>
    </source>
</reference>
<accession>A0AAE0XUM9</accession>